<feature type="domain" description="C2H2-type" evidence="9">
    <location>
        <begin position="21"/>
        <end position="51"/>
    </location>
</feature>
<feature type="domain" description="C2H2-type" evidence="9">
    <location>
        <begin position="58"/>
        <end position="88"/>
    </location>
</feature>
<dbReference type="GO" id="GO:0005634">
    <property type="term" value="C:nucleus"/>
    <property type="evidence" value="ECO:0007669"/>
    <property type="project" value="UniProtKB-SubCell"/>
</dbReference>
<dbReference type="GO" id="GO:0008270">
    <property type="term" value="F:zinc ion binding"/>
    <property type="evidence" value="ECO:0007669"/>
    <property type="project" value="UniProtKB-KW"/>
</dbReference>
<evidence type="ECO:0000256" key="5">
    <source>
        <dbReference type="ARBA" id="ARBA00022833"/>
    </source>
</evidence>
<evidence type="ECO:0000256" key="7">
    <source>
        <dbReference type="PROSITE-ProRule" id="PRU00042"/>
    </source>
</evidence>
<evidence type="ECO:0000256" key="4">
    <source>
        <dbReference type="ARBA" id="ARBA00022771"/>
    </source>
</evidence>
<evidence type="ECO:0000256" key="3">
    <source>
        <dbReference type="ARBA" id="ARBA00022737"/>
    </source>
</evidence>
<evidence type="ECO:0000259" key="9">
    <source>
        <dbReference type="PROSITE" id="PS50157"/>
    </source>
</evidence>
<dbReference type="FunFam" id="3.30.160.60:FF:000125">
    <property type="entry name" value="Putative zinc finger protein 143"/>
    <property type="match status" value="1"/>
</dbReference>
<feature type="domain" description="C2H2-type" evidence="9">
    <location>
        <begin position="172"/>
        <end position="199"/>
    </location>
</feature>
<feature type="domain" description="C2H2-type" evidence="9">
    <location>
        <begin position="1"/>
        <end position="20"/>
    </location>
</feature>
<dbReference type="PROSITE" id="PS50157">
    <property type="entry name" value="ZINC_FINGER_C2H2_2"/>
    <property type="match status" value="9"/>
</dbReference>
<dbReference type="Gene3D" id="3.30.160.60">
    <property type="entry name" value="Classic Zinc Finger"/>
    <property type="match status" value="5"/>
</dbReference>
<proteinExistence type="evidence at transcript level"/>
<dbReference type="FunFam" id="3.30.160.60:FF:001102">
    <property type="entry name" value="Transcription factor IIIA"/>
    <property type="match status" value="1"/>
</dbReference>
<dbReference type="SUPFAM" id="SSF57667">
    <property type="entry name" value="beta-beta-alpha zinc fingers"/>
    <property type="match status" value="5"/>
</dbReference>
<evidence type="ECO:0000313" key="10">
    <source>
        <dbReference type="EMBL" id="JAP75403.1"/>
    </source>
</evidence>
<evidence type="ECO:0000256" key="6">
    <source>
        <dbReference type="ARBA" id="ARBA00023242"/>
    </source>
</evidence>
<feature type="domain" description="C2H2-type" evidence="9">
    <location>
        <begin position="116"/>
        <end position="145"/>
    </location>
</feature>
<dbReference type="AlphaFoldDB" id="A0A131Y7D5"/>
<sequence length="385" mass="44184">MFTKGTRLNWHMRLHTNERPFACTFEGCSSKYTRQYHLTRHVRVVHTPKSQAGSPQDLKCPLEECGKQFSSKHTLYKHVNISHKKRRFKCEHCPKTFVKHQQLKIHSYEHTKVLPYPCTEPGCDRAFLLPSRLKAHQRCHQGYKCTVGGCARVFSKWSLLRKHRKVDHQKSFSCQWCDRVFYSKSSVESHQETHQSDREMFCCPHEGCGRFYLHQRNLHDHIRKAHENKRFACDAPGCSRTFFAKQTLMRHKAWHDPDRPLPPKKGKKKTRRRRKINIPTKSAAAILSGHAASPKEEYKLLGSTSDSEPDKGLVSATAKKPHPDSETDPKPHVQLESLHQIIVLDNEKPVVAEVIPQCSNISDGSKVILSVCTADLNSIQLCGGC</sequence>
<keyword evidence="4 7" id="KW-0863">Zinc-finger</keyword>
<dbReference type="GO" id="GO:0000981">
    <property type="term" value="F:DNA-binding transcription factor activity, RNA polymerase II-specific"/>
    <property type="evidence" value="ECO:0007669"/>
    <property type="project" value="TreeGrafter"/>
</dbReference>
<keyword evidence="6" id="KW-0539">Nucleus</keyword>
<protein>
    <submittedName>
        <fullName evidence="10">Putative transcription factor 3a protein</fullName>
    </submittedName>
</protein>
<keyword evidence="3" id="KW-0677">Repeat</keyword>
<feature type="domain" description="C2H2-type" evidence="9">
    <location>
        <begin position="201"/>
        <end position="231"/>
    </location>
</feature>
<feature type="domain" description="C2H2-type" evidence="9">
    <location>
        <begin position="143"/>
        <end position="173"/>
    </location>
</feature>
<name>A0A131Y7D5_IXORI</name>
<feature type="compositionally biased region" description="Basic residues" evidence="8">
    <location>
        <begin position="262"/>
        <end position="276"/>
    </location>
</feature>
<feature type="region of interest" description="Disordered" evidence="8">
    <location>
        <begin position="252"/>
        <end position="331"/>
    </location>
</feature>
<dbReference type="PROSITE" id="PS00028">
    <property type="entry name" value="ZINC_FINGER_C2H2_1"/>
    <property type="match status" value="7"/>
</dbReference>
<dbReference type="InterPro" id="IPR054599">
    <property type="entry name" value="TFIIIA_Zfn-C2H2"/>
</dbReference>
<feature type="compositionally biased region" description="Basic and acidic residues" evidence="8">
    <location>
        <begin position="321"/>
        <end position="331"/>
    </location>
</feature>
<organism evidence="10">
    <name type="scientific">Ixodes ricinus</name>
    <name type="common">Common tick</name>
    <name type="synonym">Acarus ricinus</name>
    <dbReference type="NCBI Taxonomy" id="34613"/>
    <lineage>
        <taxon>Eukaryota</taxon>
        <taxon>Metazoa</taxon>
        <taxon>Ecdysozoa</taxon>
        <taxon>Arthropoda</taxon>
        <taxon>Chelicerata</taxon>
        <taxon>Arachnida</taxon>
        <taxon>Acari</taxon>
        <taxon>Parasitiformes</taxon>
        <taxon>Ixodida</taxon>
        <taxon>Ixodoidea</taxon>
        <taxon>Ixodidae</taxon>
        <taxon>Ixodinae</taxon>
        <taxon>Ixodes</taxon>
    </lineage>
</organism>
<reference evidence="10" key="1">
    <citation type="submission" date="2016-02" db="EMBL/GenBank/DDBJ databases">
        <title>RNAseq analyses of the midgut from blood- or serum-fed Ixodes ricinus ticks.</title>
        <authorList>
            <person name="Perner J."/>
            <person name="Provaznik J."/>
            <person name="Schrenkova J."/>
            <person name="Urbanova V."/>
            <person name="Ribeiro J.M."/>
            <person name="Kopacek P."/>
        </authorList>
    </citation>
    <scope>NUCLEOTIDE SEQUENCE</scope>
    <source>
        <tissue evidence="10">Gut</tissue>
    </source>
</reference>
<dbReference type="PANTHER" id="PTHR23226:SF371">
    <property type="entry name" value="ZINC FINGER PROTEIN 112-LIKE PROTEIN"/>
    <property type="match status" value="1"/>
</dbReference>
<dbReference type="PANTHER" id="PTHR23226">
    <property type="entry name" value="ZINC FINGER AND SCAN DOMAIN-CONTAINING"/>
    <property type="match status" value="1"/>
</dbReference>
<comment type="subcellular location">
    <subcellularLocation>
        <location evidence="1">Nucleus</location>
    </subcellularLocation>
</comment>
<evidence type="ECO:0000256" key="1">
    <source>
        <dbReference type="ARBA" id="ARBA00004123"/>
    </source>
</evidence>
<dbReference type="Pfam" id="PF00096">
    <property type="entry name" value="zf-C2H2"/>
    <property type="match status" value="2"/>
</dbReference>
<dbReference type="Pfam" id="PF22110">
    <property type="entry name" value="TFIIIA_zf-C2H2"/>
    <property type="match status" value="1"/>
</dbReference>
<feature type="domain" description="C2H2-type" evidence="9">
    <location>
        <begin position="231"/>
        <end position="260"/>
    </location>
</feature>
<dbReference type="InterPro" id="IPR036236">
    <property type="entry name" value="Znf_C2H2_sf"/>
</dbReference>
<dbReference type="SMART" id="SM00355">
    <property type="entry name" value="ZnF_C2H2"/>
    <property type="match status" value="8"/>
</dbReference>
<keyword evidence="5" id="KW-0862">Zinc</keyword>
<dbReference type="GO" id="GO:0000978">
    <property type="term" value="F:RNA polymerase II cis-regulatory region sequence-specific DNA binding"/>
    <property type="evidence" value="ECO:0007669"/>
    <property type="project" value="TreeGrafter"/>
</dbReference>
<dbReference type="InterPro" id="IPR013087">
    <property type="entry name" value="Znf_C2H2_type"/>
</dbReference>
<feature type="domain" description="C2H2-type" evidence="9">
    <location>
        <begin position="88"/>
        <end position="115"/>
    </location>
</feature>
<dbReference type="EMBL" id="GEFM01000393">
    <property type="protein sequence ID" value="JAP75403.1"/>
    <property type="molecule type" value="mRNA"/>
</dbReference>
<evidence type="ECO:0000256" key="2">
    <source>
        <dbReference type="ARBA" id="ARBA00022723"/>
    </source>
</evidence>
<evidence type="ECO:0000256" key="8">
    <source>
        <dbReference type="SAM" id="MobiDB-lite"/>
    </source>
</evidence>
<keyword evidence="2" id="KW-0479">Metal-binding</keyword>
<accession>A0A131Y7D5</accession>